<proteinExistence type="predicted"/>
<feature type="region of interest" description="Disordered" evidence="1">
    <location>
        <begin position="170"/>
        <end position="190"/>
    </location>
</feature>
<organism evidence="2 3">
    <name type="scientific">Candidatus Nomurabacteria bacterium GW2011_GWA2_40_9</name>
    <dbReference type="NCBI Taxonomy" id="1618734"/>
    <lineage>
        <taxon>Bacteria</taxon>
        <taxon>Candidatus Nomuraibacteriota</taxon>
    </lineage>
</organism>
<name>A0A0G0W2N9_9BACT</name>
<comment type="caution">
    <text evidence="2">The sequence shown here is derived from an EMBL/GenBank/DDBJ whole genome shotgun (WGS) entry which is preliminary data.</text>
</comment>
<protein>
    <submittedName>
        <fullName evidence="2">Uncharacterized protein</fullName>
    </submittedName>
</protein>
<gene>
    <name evidence="2" type="ORF">UU24_C0032G0005</name>
</gene>
<dbReference type="EMBL" id="LBZW01000032">
    <property type="protein sequence ID" value="KKR78560.1"/>
    <property type="molecule type" value="Genomic_DNA"/>
</dbReference>
<evidence type="ECO:0000256" key="1">
    <source>
        <dbReference type="SAM" id="MobiDB-lite"/>
    </source>
</evidence>
<evidence type="ECO:0000313" key="3">
    <source>
        <dbReference type="Proteomes" id="UP000034749"/>
    </source>
</evidence>
<accession>A0A0G0W2N9</accession>
<reference evidence="2 3" key="1">
    <citation type="journal article" date="2015" name="Nature">
        <title>rRNA introns, odd ribosomes, and small enigmatic genomes across a large radiation of phyla.</title>
        <authorList>
            <person name="Brown C.T."/>
            <person name="Hug L.A."/>
            <person name="Thomas B.C."/>
            <person name="Sharon I."/>
            <person name="Castelle C.J."/>
            <person name="Singh A."/>
            <person name="Wilkins M.J."/>
            <person name="Williams K.H."/>
            <person name="Banfield J.F."/>
        </authorList>
    </citation>
    <scope>NUCLEOTIDE SEQUENCE [LARGE SCALE GENOMIC DNA]</scope>
</reference>
<dbReference type="Proteomes" id="UP000034749">
    <property type="component" value="Unassembled WGS sequence"/>
</dbReference>
<dbReference type="AlphaFoldDB" id="A0A0G0W2N9"/>
<sequence>MDIKELNKSQLILLAILLSFVTSIATGITTVTLMDQAPTSVTVPINRIVRQTVEKIVPVEVLKEASLTSEQKKILEDLKAIQPLTVSLYLKGAKEDGSEDKILATGLFLGENKVVIAKVITEPKEGEVYVIKSILGEKKISKISPEKDFTIIELEKEEVISPIPVEEIPAVKEPARPTGAGGETPATITP</sequence>
<evidence type="ECO:0000313" key="2">
    <source>
        <dbReference type="EMBL" id="KKR78560.1"/>
    </source>
</evidence>